<keyword evidence="2" id="KW-0812">Transmembrane</keyword>
<evidence type="ECO:0000256" key="1">
    <source>
        <dbReference type="SAM" id="MobiDB-lite"/>
    </source>
</evidence>
<dbReference type="EMBL" id="JASCIR010000019">
    <property type="protein sequence ID" value="MDI3388689.1"/>
    <property type="molecule type" value="Genomic_DNA"/>
</dbReference>
<keyword evidence="2" id="KW-1133">Transmembrane helix</keyword>
<feature type="transmembrane region" description="Helical" evidence="2">
    <location>
        <begin position="271"/>
        <end position="294"/>
    </location>
</feature>
<protein>
    <recommendedName>
        <fullName evidence="5">Zf-HC2 domain-containing protein</fullName>
    </recommendedName>
</protein>
<proteinExistence type="predicted"/>
<evidence type="ECO:0000313" key="3">
    <source>
        <dbReference type="EMBL" id="MDI3388689.1"/>
    </source>
</evidence>
<sequence>MTRHLTDEALARLARTGTPAAPADRPPHLDSCPSCRNRLAVWQDIEAAVRADLAEHAATAPSFDVLLGPALPGATAAAAPAAAEPAGTDREARPARARVDRPWRTTWQLAVRQAALLPRTWAPLSAAGFVGAALLATAQEQNEFGVRLFGAVAVLLVMFGALMAASPRRDPRREVLFTLPVPPAAVFLARLAVVLCVDVTMALVCSALMRGVGWWPVVSAWLGEALLAAALALALSVRHSPAVGAAVGCAVWLLGVVGGPDGLIRTPVDAVLNTLLATTPWTLALAAALLAWAVTAMRSFRESPPAL</sequence>
<evidence type="ECO:0008006" key="5">
    <source>
        <dbReference type="Google" id="ProtNLM"/>
    </source>
</evidence>
<feature type="transmembrane region" description="Helical" evidence="2">
    <location>
        <begin position="215"/>
        <end position="235"/>
    </location>
</feature>
<name>A0ABT6RWZ1_9ACTN</name>
<keyword evidence="4" id="KW-1185">Reference proteome</keyword>
<gene>
    <name evidence="3" type="ORF">QIS99_21130</name>
</gene>
<reference evidence="3 4" key="1">
    <citation type="submission" date="2023-05" db="EMBL/GenBank/DDBJ databases">
        <title>Draft genome sequence of Streptomyces sp. B-S-A8 isolated from a cave soil in Thailand.</title>
        <authorList>
            <person name="Chamroensaksri N."/>
            <person name="Muangham S."/>
        </authorList>
    </citation>
    <scope>NUCLEOTIDE SEQUENCE [LARGE SCALE GENOMIC DNA]</scope>
    <source>
        <strain evidence="3 4">B-S-A8</strain>
    </source>
</reference>
<evidence type="ECO:0000256" key="2">
    <source>
        <dbReference type="SAM" id="Phobius"/>
    </source>
</evidence>
<evidence type="ECO:0000313" key="4">
    <source>
        <dbReference type="Proteomes" id="UP001224661"/>
    </source>
</evidence>
<feature type="region of interest" description="Disordered" evidence="1">
    <location>
        <begin position="78"/>
        <end position="98"/>
    </location>
</feature>
<comment type="caution">
    <text evidence="3">The sequence shown here is derived from an EMBL/GenBank/DDBJ whole genome shotgun (WGS) entry which is preliminary data.</text>
</comment>
<feature type="transmembrane region" description="Helical" evidence="2">
    <location>
        <begin position="144"/>
        <end position="166"/>
    </location>
</feature>
<organism evidence="3 4">
    <name type="scientific">Streptomyces solicavernae</name>
    <dbReference type="NCBI Taxonomy" id="3043614"/>
    <lineage>
        <taxon>Bacteria</taxon>
        <taxon>Bacillati</taxon>
        <taxon>Actinomycetota</taxon>
        <taxon>Actinomycetes</taxon>
        <taxon>Kitasatosporales</taxon>
        <taxon>Streptomycetaceae</taxon>
        <taxon>Streptomyces</taxon>
    </lineage>
</organism>
<feature type="compositionally biased region" description="Basic and acidic residues" evidence="1">
    <location>
        <begin position="87"/>
        <end position="98"/>
    </location>
</feature>
<accession>A0ABT6RWZ1</accession>
<dbReference type="Proteomes" id="UP001224661">
    <property type="component" value="Unassembled WGS sequence"/>
</dbReference>
<feature type="transmembrane region" description="Helical" evidence="2">
    <location>
        <begin position="242"/>
        <end position="259"/>
    </location>
</feature>
<keyword evidence="2" id="KW-0472">Membrane</keyword>
<feature type="transmembrane region" description="Helical" evidence="2">
    <location>
        <begin position="187"/>
        <end position="209"/>
    </location>
</feature>
<dbReference type="RefSeq" id="WP_282515142.1">
    <property type="nucleotide sequence ID" value="NZ_JASCIR010000019.1"/>
</dbReference>